<reference evidence="1 2" key="1">
    <citation type="journal article" date="2021" name="Nat. Commun.">
        <title>Genetic determinants of endophytism in the Arabidopsis root mycobiome.</title>
        <authorList>
            <person name="Mesny F."/>
            <person name="Miyauchi S."/>
            <person name="Thiergart T."/>
            <person name="Pickel B."/>
            <person name="Atanasova L."/>
            <person name="Karlsson M."/>
            <person name="Huettel B."/>
            <person name="Barry K.W."/>
            <person name="Haridas S."/>
            <person name="Chen C."/>
            <person name="Bauer D."/>
            <person name="Andreopoulos W."/>
            <person name="Pangilinan J."/>
            <person name="LaButti K."/>
            <person name="Riley R."/>
            <person name="Lipzen A."/>
            <person name="Clum A."/>
            <person name="Drula E."/>
            <person name="Henrissat B."/>
            <person name="Kohler A."/>
            <person name="Grigoriev I.V."/>
            <person name="Martin F.M."/>
            <person name="Hacquard S."/>
        </authorList>
    </citation>
    <scope>NUCLEOTIDE SEQUENCE [LARGE SCALE GENOMIC DNA]</scope>
    <source>
        <strain evidence="1 2">MPI-CAGE-CH-0241</strain>
    </source>
</reference>
<accession>A0A9P8VR47</accession>
<dbReference type="EMBL" id="JAGPYM010000055">
    <property type="protein sequence ID" value="KAH6871411.1"/>
    <property type="molecule type" value="Genomic_DNA"/>
</dbReference>
<dbReference type="AlphaFoldDB" id="A0A9P8VR47"/>
<dbReference type="OrthoDB" id="5240423at2759"/>
<comment type="caution">
    <text evidence="1">The sequence shown here is derived from an EMBL/GenBank/DDBJ whole genome shotgun (WGS) entry which is preliminary data.</text>
</comment>
<protein>
    <submittedName>
        <fullName evidence="1">Uncharacterized protein</fullName>
    </submittedName>
</protein>
<keyword evidence="2" id="KW-1185">Reference proteome</keyword>
<evidence type="ECO:0000313" key="1">
    <source>
        <dbReference type="EMBL" id="KAH6871411.1"/>
    </source>
</evidence>
<evidence type="ECO:0000313" key="2">
    <source>
        <dbReference type="Proteomes" id="UP000777438"/>
    </source>
</evidence>
<sequence length="337" mass="37699">MPLASQLGHQTVAMALDLTLETGKPVPSTLSPIMCHSVDRLRQIAALATEFDRVPNQVRGCLELVRTCDHDLQHLIQLRTEHARLLERHSGAIKRIDGIIKAARKALKDVCKLVENCRPEAHEGRTPLRNKLRWVLVDSRDFEHQEPGIRRHHAAILAELIFIRRVAVMASSSKQFRNRDMERKKQLGLAAKPSQVFENLTLLGDIIGDLSNISIESQSPNKLAPVSTNNTITTCPAPTKTTRMPSPLVNMAYTQVSVECYPSSSPRNKIPNYTAEPIMGETAISLPLPHYNEKEVAFERDQQKWTSECIVLGSTDCAGLLTLFDNDDMIMTPYLTP</sequence>
<proteinExistence type="predicted"/>
<organism evidence="1 2">
    <name type="scientific">Thelonectria olida</name>
    <dbReference type="NCBI Taxonomy" id="1576542"/>
    <lineage>
        <taxon>Eukaryota</taxon>
        <taxon>Fungi</taxon>
        <taxon>Dikarya</taxon>
        <taxon>Ascomycota</taxon>
        <taxon>Pezizomycotina</taxon>
        <taxon>Sordariomycetes</taxon>
        <taxon>Hypocreomycetidae</taxon>
        <taxon>Hypocreales</taxon>
        <taxon>Nectriaceae</taxon>
        <taxon>Thelonectria</taxon>
    </lineage>
</organism>
<dbReference type="Proteomes" id="UP000777438">
    <property type="component" value="Unassembled WGS sequence"/>
</dbReference>
<name>A0A9P8VR47_9HYPO</name>
<gene>
    <name evidence="1" type="ORF">B0T10DRAFT_500556</name>
</gene>